<evidence type="ECO:0000256" key="6">
    <source>
        <dbReference type="SAM" id="MobiDB-lite"/>
    </source>
</evidence>
<evidence type="ECO:0000256" key="2">
    <source>
        <dbReference type="ARBA" id="ARBA00005546"/>
    </source>
</evidence>
<evidence type="ECO:0000256" key="5">
    <source>
        <dbReference type="RuleBase" id="RU004398"/>
    </source>
</evidence>
<evidence type="ECO:0000256" key="1">
    <source>
        <dbReference type="ARBA" id="ARBA00004123"/>
    </source>
</evidence>
<comment type="subcellular location">
    <subcellularLocation>
        <location evidence="1">Nucleus</location>
    </subcellularLocation>
</comment>
<dbReference type="GO" id="GO:0002949">
    <property type="term" value="P:tRNA threonylcarbamoyladenosine modification"/>
    <property type="evidence" value="ECO:0007669"/>
    <property type="project" value="TreeGrafter"/>
</dbReference>
<sequence length="249" mass="27876">MSSNVYSCPLDPETLTSVKIYLFKNVKNVEDIRNNVIKGVWKCAVIKPSLIVDIFQVVVATNRAVLSKKSNNMVTKTVYSEILYNLSLTKNITQSLSKFGIEKDNNILVCFLVDEQDESESIVKEIQGEACPISELATLSNMKEIKSAYKLNNIKTEIDYLDVIRPGTTRATEQDRGGNIEEKDLNFVHTEYGTTSVGGEHAPGDDTGDTERSWSMEREEQVEYQRRLLSLGDRASMRSLAIFGMSLSG</sequence>
<dbReference type="GO" id="GO:0000408">
    <property type="term" value="C:EKC/KEOPS complex"/>
    <property type="evidence" value="ECO:0007669"/>
    <property type="project" value="TreeGrafter"/>
</dbReference>
<protein>
    <submittedName>
        <fullName evidence="7">(African queen) hypothetical protein</fullName>
    </submittedName>
</protein>
<keyword evidence="4 5" id="KW-0539">Nucleus</keyword>
<dbReference type="Pfam" id="PF08617">
    <property type="entry name" value="CGI-121"/>
    <property type="match status" value="1"/>
</dbReference>
<dbReference type="Gene3D" id="3.30.2380.10">
    <property type="entry name" value="CGI121/TPRKB"/>
    <property type="match status" value="1"/>
</dbReference>
<dbReference type="PANTHER" id="PTHR15840:SF10">
    <property type="entry name" value="EKC_KEOPS COMPLEX SUBUNIT TPRKB"/>
    <property type="match status" value="1"/>
</dbReference>
<evidence type="ECO:0000313" key="7">
    <source>
        <dbReference type="EMBL" id="CAG9584297.1"/>
    </source>
</evidence>
<dbReference type="InterPro" id="IPR013926">
    <property type="entry name" value="CGI121/TPRKB"/>
</dbReference>
<evidence type="ECO:0000256" key="4">
    <source>
        <dbReference type="ARBA" id="ARBA00023242"/>
    </source>
</evidence>
<dbReference type="AlphaFoldDB" id="A0A8J2RA77"/>
<dbReference type="EMBL" id="CAKASE010000082">
    <property type="protein sequence ID" value="CAG9584297.1"/>
    <property type="molecule type" value="Genomic_DNA"/>
</dbReference>
<comment type="caution">
    <text evidence="7">The sequence shown here is derived from an EMBL/GenBank/DDBJ whole genome shotgun (WGS) entry which is preliminary data.</text>
</comment>
<dbReference type="InterPro" id="IPR036504">
    <property type="entry name" value="CGI121/TPRKB_sf"/>
</dbReference>
<comment type="similarity">
    <text evidence="2 5">Belongs to the CGI121/TPRKB family.</text>
</comment>
<keyword evidence="8" id="KW-1185">Reference proteome</keyword>
<dbReference type="SUPFAM" id="SSF143870">
    <property type="entry name" value="PF0523-like"/>
    <property type="match status" value="1"/>
</dbReference>
<dbReference type="Proteomes" id="UP000789524">
    <property type="component" value="Unassembled WGS sequence"/>
</dbReference>
<name>A0A8J2RA77_9NEOP</name>
<dbReference type="GO" id="GO:0005634">
    <property type="term" value="C:nucleus"/>
    <property type="evidence" value="ECO:0007669"/>
    <property type="project" value="UniProtKB-SubCell"/>
</dbReference>
<keyword evidence="3" id="KW-0819">tRNA processing</keyword>
<reference evidence="7" key="1">
    <citation type="submission" date="2021-09" db="EMBL/GenBank/DDBJ databases">
        <authorList>
            <person name="Martin H S."/>
        </authorList>
    </citation>
    <scope>NUCLEOTIDE SEQUENCE</scope>
</reference>
<evidence type="ECO:0000313" key="8">
    <source>
        <dbReference type="Proteomes" id="UP000789524"/>
    </source>
</evidence>
<dbReference type="OrthoDB" id="329139at2759"/>
<gene>
    <name evidence="7" type="ORF">DCHRY22_LOCUS14911</name>
</gene>
<dbReference type="NCBIfam" id="NF011465">
    <property type="entry name" value="PRK14886.1-1"/>
    <property type="match status" value="1"/>
</dbReference>
<proteinExistence type="inferred from homology"/>
<feature type="region of interest" description="Disordered" evidence="6">
    <location>
        <begin position="193"/>
        <end position="212"/>
    </location>
</feature>
<dbReference type="GO" id="GO:0005829">
    <property type="term" value="C:cytosol"/>
    <property type="evidence" value="ECO:0007669"/>
    <property type="project" value="TreeGrafter"/>
</dbReference>
<accession>A0A8J2RA77</accession>
<evidence type="ECO:0000256" key="3">
    <source>
        <dbReference type="ARBA" id="ARBA00022694"/>
    </source>
</evidence>
<dbReference type="PANTHER" id="PTHR15840">
    <property type="entry name" value="CGI-121 FAMILY MEMBER"/>
    <property type="match status" value="1"/>
</dbReference>
<organism evidence="7 8">
    <name type="scientific">Danaus chrysippus</name>
    <name type="common">African queen</name>
    <dbReference type="NCBI Taxonomy" id="151541"/>
    <lineage>
        <taxon>Eukaryota</taxon>
        <taxon>Metazoa</taxon>
        <taxon>Ecdysozoa</taxon>
        <taxon>Arthropoda</taxon>
        <taxon>Hexapoda</taxon>
        <taxon>Insecta</taxon>
        <taxon>Pterygota</taxon>
        <taxon>Neoptera</taxon>
        <taxon>Endopterygota</taxon>
        <taxon>Lepidoptera</taxon>
        <taxon>Glossata</taxon>
        <taxon>Ditrysia</taxon>
        <taxon>Papilionoidea</taxon>
        <taxon>Nymphalidae</taxon>
        <taxon>Danainae</taxon>
        <taxon>Danaini</taxon>
        <taxon>Danaina</taxon>
        <taxon>Danaus</taxon>
        <taxon>Anosia</taxon>
    </lineage>
</organism>